<dbReference type="InterPro" id="IPR029001">
    <property type="entry name" value="ITPase-like_fam"/>
</dbReference>
<dbReference type="GO" id="GO:0036220">
    <property type="term" value="F:ITP diphosphatase activity"/>
    <property type="evidence" value="ECO:0007669"/>
    <property type="project" value="UniProtKB-UniRule"/>
</dbReference>
<evidence type="ECO:0000256" key="2">
    <source>
        <dbReference type="ARBA" id="ARBA00008023"/>
    </source>
</evidence>
<evidence type="ECO:0000313" key="15">
    <source>
        <dbReference type="EMBL" id="KAJ7370896.1"/>
    </source>
</evidence>
<keyword evidence="4 13" id="KW-0479">Metal-binding</keyword>
<evidence type="ECO:0000256" key="13">
    <source>
        <dbReference type="HAMAP-Rule" id="MF_03148"/>
    </source>
</evidence>
<accession>A0A9W9YWY1</accession>
<evidence type="ECO:0000256" key="5">
    <source>
        <dbReference type="ARBA" id="ARBA00022741"/>
    </source>
</evidence>
<evidence type="ECO:0000256" key="4">
    <source>
        <dbReference type="ARBA" id="ARBA00022723"/>
    </source>
</evidence>
<comment type="subunit">
    <text evidence="13">Homodimer.</text>
</comment>
<evidence type="ECO:0000256" key="8">
    <source>
        <dbReference type="ARBA" id="ARBA00023080"/>
    </source>
</evidence>
<comment type="cofactor">
    <cofactor evidence="13">
        <name>Mg(2+)</name>
        <dbReference type="ChEBI" id="CHEBI:18420"/>
    </cofactor>
    <cofactor evidence="13">
        <name>Mn(2+)</name>
        <dbReference type="ChEBI" id="CHEBI:29035"/>
    </cofactor>
    <text evidence="13">Binds 1 divalent metal cation per subunit; can use either Mg(2+) or Mn(2+).</text>
</comment>
<comment type="subcellular location">
    <subcellularLocation>
        <location evidence="1 13">Cytoplasm</location>
    </subcellularLocation>
</comment>
<keyword evidence="5 13" id="KW-0547">Nucleotide-binding</keyword>
<keyword evidence="13" id="KW-0464">Manganese</keyword>
<feature type="binding site" evidence="13">
    <location>
        <position position="127"/>
    </location>
    <ligand>
        <name>ITP</name>
        <dbReference type="ChEBI" id="CHEBI:61402"/>
    </ligand>
</feature>
<keyword evidence="8 13" id="KW-0546">Nucleotide metabolism</keyword>
<dbReference type="GO" id="GO:0046872">
    <property type="term" value="F:metal ion binding"/>
    <property type="evidence" value="ECO:0007669"/>
    <property type="project" value="UniProtKB-KW"/>
</dbReference>
<name>A0A9W9YWY1_9CNID</name>
<dbReference type="Gene3D" id="3.90.950.10">
    <property type="match status" value="1"/>
</dbReference>
<evidence type="ECO:0000256" key="9">
    <source>
        <dbReference type="ARBA" id="ARBA00054940"/>
    </source>
</evidence>
<dbReference type="CDD" id="cd00515">
    <property type="entry name" value="HAM1"/>
    <property type="match status" value="1"/>
</dbReference>
<dbReference type="PANTHER" id="PTHR11067">
    <property type="entry name" value="INOSINE TRIPHOSPHATE PYROPHOSPHATASE/HAM1 PROTEIN"/>
    <property type="match status" value="1"/>
</dbReference>
<comment type="catalytic activity">
    <reaction evidence="13">
        <text>XTP + H2O = XMP + diphosphate + H(+)</text>
        <dbReference type="Rhea" id="RHEA:28610"/>
        <dbReference type="ChEBI" id="CHEBI:15377"/>
        <dbReference type="ChEBI" id="CHEBI:15378"/>
        <dbReference type="ChEBI" id="CHEBI:33019"/>
        <dbReference type="ChEBI" id="CHEBI:57464"/>
        <dbReference type="ChEBI" id="CHEBI:61314"/>
        <dbReference type="EC" id="3.6.1.66"/>
    </reaction>
</comment>
<dbReference type="Pfam" id="PF01725">
    <property type="entry name" value="Ham1p_like"/>
    <property type="match status" value="1"/>
</dbReference>
<evidence type="ECO:0000256" key="14">
    <source>
        <dbReference type="SAM" id="MobiDB-lite"/>
    </source>
</evidence>
<comment type="function">
    <text evidence="9">Pyrophosphatase that hydrolyzes the non-canonical purine nucleotides inosine triphosphate (ITP), deoxyinosine triphosphate (dITP) as well as 2'-deoxy-N-6-hydroxylaminopurine triphosphate (dHAPTP) and xanthosine 5'-triphosphate (XTP) to their respective monophosphate derivatives. The enzyme does not distinguish between the deoxy- and ribose forms. Probably excludes non-canonical purines from RNA and DNA precursor pools, thus preventing their incorporation into RNA and DNA and avoiding chromosomal lesions.</text>
</comment>
<dbReference type="AlphaFoldDB" id="A0A9W9YWY1"/>
<dbReference type="GO" id="GO:0000166">
    <property type="term" value="F:nucleotide binding"/>
    <property type="evidence" value="ECO:0007669"/>
    <property type="project" value="UniProtKB-KW"/>
</dbReference>
<sequence length="170" mass="19171">MSRNTLAFVTGNQNKLKEVAGPVIVEDTCLCFSALGDLPGPYVKWFLKKLGPEGLYRLLTGWEDKSAYALCTFAYSTGKLEDPIMLFRGKTMGKIVEPRGPRNFGWDPCFQPDGFDQTYAEMPSEIKNSISHRGKALKALKEYFDSTVITNDKQSDEPENKKPRNFTEKT</sequence>
<dbReference type="GO" id="GO:0009117">
    <property type="term" value="P:nucleotide metabolic process"/>
    <property type="evidence" value="ECO:0007669"/>
    <property type="project" value="UniProtKB-KW"/>
</dbReference>
<keyword evidence="6 13" id="KW-0378">Hydrolase</keyword>
<comment type="caution">
    <text evidence="15">The sequence shown here is derived from an EMBL/GenBank/DDBJ whole genome shotgun (WGS) entry which is preliminary data.</text>
</comment>
<evidence type="ECO:0000256" key="3">
    <source>
        <dbReference type="ARBA" id="ARBA00022490"/>
    </source>
</evidence>
<dbReference type="OrthoDB" id="6288734at2759"/>
<comment type="catalytic activity">
    <reaction evidence="12">
        <text>N(6)-hydroxy-dATP + H2O = N(6)-hydroxy-dAMP + diphosphate + H(+)</text>
        <dbReference type="Rhea" id="RHEA:83971"/>
        <dbReference type="ChEBI" id="CHEBI:15377"/>
        <dbReference type="ChEBI" id="CHEBI:15378"/>
        <dbReference type="ChEBI" id="CHEBI:33019"/>
        <dbReference type="ChEBI" id="CHEBI:233529"/>
        <dbReference type="ChEBI" id="CHEBI:233530"/>
    </reaction>
    <physiologicalReaction direction="left-to-right" evidence="12">
        <dbReference type="Rhea" id="RHEA:83972"/>
    </physiologicalReaction>
</comment>
<dbReference type="GO" id="GO:0005737">
    <property type="term" value="C:cytoplasm"/>
    <property type="evidence" value="ECO:0007669"/>
    <property type="project" value="UniProtKB-SubCell"/>
</dbReference>
<keyword evidence="7 13" id="KW-0460">Magnesium</keyword>
<feature type="region of interest" description="Disordered" evidence="14">
    <location>
        <begin position="150"/>
        <end position="170"/>
    </location>
</feature>
<dbReference type="GO" id="GO:0036222">
    <property type="term" value="F:XTP diphosphatase activity"/>
    <property type="evidence" value="ECO:0007669"/>
    <property type="project" value="UniProtKB-UniRule"/>
</dbReference>
<comment type="catalytic activity">
    <reaction evidence="10">
        <text>ITP + H2O = IMP + diphosphate + H(+)</text>
        <dbReference type="Rhea" id="RHEA:29399"/>
        <dbReference type="ChEBI" id="CHEBI:15377"/>
        <dbReference type="ChEBI" id="CHEBI:15378"/>
        <dbReference type="ChEBI" id="CHEBI:33019"/>
        <dbReference type="ChEBI" id="CHEBI:58053"/>
        <dbReference type="ChEBI" id="CHEBI:61402"/>
        <dbReference type="EC" id="3.6.1.66"/>
    </reaction>
    <physiologicalReaction direction="left-to-right" evidence="10">
        <dbReference type="Rhea" id="RHEA:29400"/>
    </physiologicalReaction>
</comment>
<evidence type="ECO:0000256" key="1">
    <source>
        <dbReference type="ARBA" id="ARBA00004496"/>
    </source>
</evidence>
<feature type="binding site" evidence="13">
    <location>
        <begin position="10"/>
        <end position="15"/>
    </location>
    <ligand>
        <name>ITP</name>
        <dbReference type="ChEBI" id="CHEBI:61402"/>
    </ligand>
</feature>
<evidence type="ECO:0000256" key="7">
    <source>
        <dbReference type="ARBA" id="ARBA00022842"/>
    </source>
</evidence>
<dbReference type="Proteomes" id="UP001163046">
    <property type="component" value="Unassembled WGS sequence"/>
</dbReference>
<comment type="caution">
    <text evidence="13">Lacks conserved residue(s) required for the propagation of feature annotation.</text>
</comment>
<dbReference type="EC" id="3.6.1.66" evidence="13"/>
<dbReference type="FunFam" id="3.90.950.10:FF:000003">
    <property type="entry name" value="Inosine triphosphate pyrophosphatase"/>
    <property type="match status" value="1"/>
</dbReference>
<evidence type="ECO:0000256" key="12">
    <source>
        <dbReference type="ARBA" id="ARBA00093271"/>
    </source>
</evidence>
<evidence type="ECO:0000256" key="6">
    <source>
        <dbReference type="ARBA" id="ARBA00022801"/>
    </source>
</evidence>
<evidence type="ECO:0000256" key="10">
    <source>
        <dbReference type="ARBA" id="ARBA00093218"/>
    </source>
</evidence>
<comment type="function">
    <text evidence="13">Pyrophosphatase that hydrolyzes non-canonical purine nucleotides such as inosine triphosphate (ITP), deoxyinosine triphosphate (dITP) or xanthosine 5'-triphosphate (XTP) to their respective monophosphate derivatives. The enzyme does not distinguish between the deoxy- and ribose forms. Probably excludes non-canonical purines from RNA and DNA precursor pools, thus preventing their incorporation into RNA and DNA and avoiding chromosomal lesions.</text>
</comment>
<dbReference type="HAMAP" id="MF_03148">
    <property type="entry name" value="HAM1_NTPase"/>
    <property type="match status" value="1"/>
</dbReference>
<keyword evidence="3 13" id="KW-0963">Cytoplasm</keyword>
<dbReference type="EMBL" id="MU826854">
    <property type="protein sequence ID" value="KAJ7370896.1"/>
    <property type="molecule type" value="Genomic_DNA"/>
</dbReference>
<evidence type="ECO:0000256" key="11">
    <source>
        <dbReference type="ARBA" id="ARBA00093255"/>
    </source>
</evidence>
<keyword evidence="16" id="KW-1185">Reference proteome</keyword>
<feature type="binding site" evidence="13">
    <location>
        <begin position="132"/>
        <end position="133"/>
    </location>
    <ligand>
        <name>ITP</name>
        <dbReference type="ChEBI" id="CHEBI:61402"/>
    </ligand>
</feature>
<dbReference type="SUPFAM" id="SSF52972">
    <property type="entry name" value="ITPase-like"/>
    <property type="match status" value="1"/>
</dbReference>
<feature type="binding site" evidence="13">
    <location>
        <begin position="27"/>
        <end position="28"/>
    </location>
    <ligand>
        <name>ITP</name>
        <dbReference type="ChEBI" id="CHEBI:61402"/>
    </ligand>
</feature>
<feature type="binding site" evidence="13">
    <location>
        <position position="27"/>
    </location>
    <ligand>
        <name>Mg(2+)</name>
        <dbReference type="ChEBI" id="CHEBI:18420"/>
    </ligand>
</feature>
<gene>
    <name evidence="15" type="ORF">OS493_028967</name>
</gene>
<protein>
    <recommendedName>
        <fullName evidence="13">Inosine triphosphate pyrophosphatase</fullName>
        <shortName evidence="13">ITPase</shortName>
        <shortName evidence="13">Inosine triphosphatase</shortName>
        <ecNumber evidence="13">3.6.1.66</ecNumber>
    </recommendedName>
    <alternativeName>
        <fullName evidence="13">Non-canonical purine NTP pyrophosphatase</fullName>
    </alternativeName>
    <alternativeName>
        <fullName evidence="13">Non-standard purine NTP pyrophosphatase</fullName>
    </alternativeName>
    <alternativeName>
        <fullName evidence="13">Nucleoside-triphosphate diphosphatase</fullName>
    </alternativeName>
    <alternativeName>
        <fullName evidence="13">Nucleoside-triphosphate pyrophosphatase</fullName>
        <shortName evidence="13">NTPase</shortName>
    </alternativeName>
    <alternativeName>
        <fullName evidence="13">XTP/dITP diphosphatase</fullName>
    </alternativeName>
</protein>
<dbReference type="InterPro" id="IPR027502">
    <property type="entry name" value="ITPase"/>
</dbReference>
<comment type="similarity">
    <text evidence="2 13">Belongs to the HAM1 NTPase family.</text>
</comment>
<organism evidence="15 16">
    <name type="scientific">Desmophyllum pertusum</name>
    <dbReference type="NCBI Taxonomy" id="174260"/>
    <lineage>
        <taxon>Eukaryota</taxon>
        <taxon>Metazoa</taxon>
        <taxon>Cnidaria</taxon>
        <taxon>Anthozoa</taxon>
        <taxon>Hexacorallia</taxon>
        <taxon>Scleractinia</taxon>
        <taxon>Caryophylliina</taxon>
        <taxon>Caryophylliidae</taxon>
        <taxon>Desmophyllum</taxon>
    </lineage>
</organism>
<proteinExistence type="inferred from homology"/>
<dbReference type="GO" id="GO:0035870">
    <property type="term" value="F:dITP diphosphatase activity"/>
    <property type="evidence" value="ECO:0007669"/>
    <property type="project" value="UniProtKB-UniRule"/>
</dbReference>
<reference evidence="15" key="1">
    <citation type="submission" date="2023-01" db="EMBL/GenBank/DDBJ databases">
        <title>Genome assembly of the deep-sea coral Lophelia pertusa.</title>
        <authorList>
            <person name="Herrera S."/>
            <person name="Cordes E."/>
        </authorList>
    </citation>
    <scope>NUCLEOTIDE SEQUENCE</scope>
    <source>
        <strain evidence="15">USNM1676648</strain>
        <tissue evidence="15">Polyp</tissue>
    </source>
</reference>
<dbReference type="GO" id="GO:0009204">
    <property type="term" value="P:deoxyribonucleoside triphosphate catabolic process"/>
    <property type="evidence" value="ECO:0007669"/>
    <property type="project" value="UniProtKB-UniRule"/>
</dbReference>
<feature type="compositionally biased region" description="Basic and acidic residues" evidence="14">
    <location>
        <begin position="153"/>
        <end position="170"/>
    </location>
</feature>
<dbReference type="PANTHER" id="PTHR11067:SF9">
    <property type="entry name" value="INOSINE TRIPHOSPHATE PYROPHOSPHATASE"/>
    <property type="match status" value="1"/>
</dbReference>
<feature type="binding site" evidence="13">
    <location>
        <begin position="104"/>
        <end position="107"/>
    </location>
    <ligand>
        <name>ITP</name>
        <dbReference type="ChEBI" id="CHEBI:61402"/>
    </ligand>
</feature>
<evidence type="ECO:0000313" key="16">
    <source>
        <dbReference type="Proteomes" id="UP001163046"/>
    </source>
</evidence>
<dbReference type="InterPro" id="IPR002637">
    <property type="entry name" value="RdgB/HAM1"/>
</dbReference>
<comment type="catalytic activity">
    <reaction evidence="11">
        <text>dITP + H2O = dIMP + diphosphate + H(+)</text>
        <dbReference type="Rhea" id="RHEA:28342"/>
        <dbReference type="ChEBI" id="CHEBI:15377"/>
        <dbReference type="ChEBI" id="CHEBI:15378"/>
        <dbReference type="ChEBI" id="CHEBI:33019"/>
        <dbReference type="ChEBI" id="CHEBI:61194"/>
        <dbReference type="ChEBI" id="CHEBI:61382"/>
        <dbReference type="EC" id="3.6.1.66"/>
    </reaction>
    <physiologicalReaction direction="left-to-right" evidence="11">
        <dbReference type="Rhea" id="RHEA:28343"/>
    </physiologicalReaction>
</comment>